<dbReference type="EMBL" id="GG666554">
    <property type="protein sequence ID" value="EEN56012.1"/>
    <property type="molecule type" value="Genomic_DNA"/>
</dbReference>
<evidence type="ECO:0000259" key="2">
    <source>
        <dbReference type="Pfam" id="PF09458"/>
    </source>
</evidence>
<feature type="signal peptide" evidence="1">
    <location>
        <begin position="1"/>
        <end position="22"/>
    </location>
</feature>
<dbReference type="Gene3D" id="2.60.40.2080">
    <property type="match status" value="1"/>
</dbReference>
<dbReference type="InterPro" id="IPR019019">
    <property type="entry name" value="H-type_lectin_domain"/>
</dbReference>
<dbReference type="GO" id="GO:0007155">
    <property type="term" value="P:cell adhesion"/>
    <property type="evidence" value="ECO:0007669"/>
    <property type="project" value="InterPro"/>
</dbReference>
<dbReference type="InterPro" id="IPR037221">
    <property type="entry name" value="H-type_lectin_dom_sf"/>
</dbReference>
<dbReference type="InParanoid" id="C3YUW1"/>
<protein>
    <recommendedName>
        <fullName evidence="2">H-type lectin domain-containing protein</fullName>
    </recommendedName>
</protein>
<dbReference type="GO" id="GO:0030246">
    <property type="term" value="F:carbohydrate binding"/>
    <property type="evidence" value="ECO:0007669"/>
    <property type="project" value="InterPro"/>
</dbReference>
<dbReference type="Pfam" id="PF09458">
    <property type="entry name" value="H_lectin"/>
    <property type="match status" value="1"/>
</dbReference>
<dbReference type="AlphaFoldDB" id="C3YUW1"/>
<proteinExistence type="predicted"/>
<evidence type="ECO:0000256" key="1">
    <source>
        <dbReference type="SAM" id="SignalP"/>
    </source>
</evidence>
<dbReference type="SUPFAM" id="SSF141086">
    <property type="entry name" value="Agglutinin HPA-like"/>
    <property type="match status" value="1"/>
</dbReference>
<organism>
    <name type="scientific">Branchiostoma floridae</name>
    <name type="common">Florida lancelet</name>
    <name type="synonym">Amphioxus</name>
    <dbReference type="NCBI Taxonomy" id="7739"/>
    <lineage>
        <taxon>Eukaryota</taxon>
        <taxon>Metazoa</taxon>
        <taxon>Chordata</taxon>
        <taxon>Cephalochordata</taxon>
        <taxon>Leptocardii</taxon>
        <taxon>Amphioxiformes</taxon>
        <taxon>Branchiostomatidae</taxon>
        <taxon>Branchiostoma</taxon>
    </lineage>
</organism>
<feature type="domain" description="H-type lectin" evidence="2">
    <location>
        <begin position="136"/>
        <end position="198"/>
    </location>
</feature>
<feature type="chain" id="PRO_5002934055" description="H-type lectin domain-containing protein" evidence="1">
    <location>
        <begin position="23"/>
        <end position="200"/>
    </location>
</feature>
<name>C3YUW1_BRAFL</name>
<accession>C3YUW1</accession>
<sequence length="200" mass="21938">MPRLSPFLVLFLLMLVPKGINTAPIGTTSSPNLQSDIDSLKGSVEQINDEVSVSLVNLNSIVTAIDLHDILEDLQDSVNGTAARQLQSEMSVRDQRILDLEQRDYIERCESGSIVTPEDALSTDWTTGHRRLHLTATFSRAFRTIPTVTIGLTQVDHLFGSNTRVLAQLSDATRTSLAVEVGTWGDSILYSATVHWMACA</sequence>
<evidence type="ECO:0000313" key="3">
    <source>
        <dbReference type="EMBL" id="EEN56012.1"/>
    </source>
</evidence>
<reference evidence="3" key="1">
    <citation type="journal article" date="2008" name="Nature">
        <title>The amphioxus genome and the evolution of the chordate karyotype.</title>
        <authorList>
            <consortium name="US DOE Joint Genome Institute (JGI-PGF)"/>
            <person name="Putnam N.H."/>
            <person name="Butts T."/>
            <person name="Ferrier D.E.K."/>
            <person name="Furlong R.F."/>
            <person name="Hellsten U."/>
            <person name="Kawashima T."/>
            <person name="Robinson-Rechavi M."/>
            <person name="Shoguchi E."/>
            <person name="Terry A."/>
            <person name="Yu J.-K."/>
            <person name="Benito-Gutierrez E.L."/>
            <person name="Dubchak I."/>
            <person name="Garcia-Fernandez J."/>
            <person name="Gibson-Brown J.J."/>
            <person name="Grigoriev I.V."/>
            <person name="Horton A.C."/>
            <person name="de Jong P.J."/>
            <person name="Jurka J."/>
            <person name="Kapitonov V.V."/>
            <person name="Kohara Y."/>
            <person name="Kuroki Y."/>
            <person name="Lindquist E."/>
            <person name="Lucas S."/>
            <person name="Osoegawa K."/>
            <person name="Pennacchio L.A."/>
            <person name="Salamov A.A."/>
            <person name="Satou Y."/>
            <person name="Sauka-Spengler T."/>
            <person name="Schmutz J."/>
            <person name="Shin-I T."/>
            <person name="Toyoda A."/>
            <person name="Bronner-Fraser M."/>
            <person name="Fujiyama A."/>
            <person name="Holland L.Z."/>
            <person name="Holland P.W.H."/>
            <person name="Satoh N."/>
            <person name="Rokhsar D.S."/>
        </authorList>
    </citation>
    <scope>NUCLEOTIDE SEQUENCE [LARGE SCALE GENOMIC DNA]</scope>
    <source>
        <strain evidence="3">S238N-H82</strain>
        <tissue evidence="3">Testes</tissue>
    </source>
</reference>
<keyword evidence="1" id="KW-0732">Signal</keyword>
<gene>
    <name evidence="3" type="ORF">BRAFLDRAFT_74119</name>
</gene>